<dbReference type="SMR" id="Q97LU3"/>
<keyword evidence="1" id="KW-0678">Repressor</keyword>
<dbReference type="OrthoDB" id="9791488at2"/>
<dbReference type="Gene3D" id="1.10.1660.10">
    <property type="match status" value="1"/>
</dbReference>
<dbReference type="InterPro" id="IPR047057">
    <property type="entry name" value="MerR_fam"/>
</dbReference>
<evidence type="ECO:0000256" key="1">
    <source>
        <dbReference type="ARBA" id="ARBA00022491"/>
    </source>
</evidence>
<dbReference type="PATRIC" id="fig|272562.8.peg.660"/>
<dbReference type="STRING" id="272562.CA_C0461"/>
<dbReference type="Proteomes" id="UP000000814">
    <property type="component" value="Chromosome"/>
</dbReference>
<evidence type="ECO:0000313" key="7">
    <source>
        <dbReference type="Proteomes" id="UP000000814"/>
    </source>
</evidence>
<dbReference type="GO" id="GO:0003677">
    <property type="term" value="F:DNA binding"/>
    <property type="evidence" value="ECO:0007669"/>
    <property type="project" value="UniProtKB-KW"/>
</dbReference>
<keyword evidence="4" id="KW-0804">Transcription</keyword>
<name>Q97LU3_CLOAB</name>
<sequence length="132" mass="15956">MRYYKIGELSKIVNLSIETIRYYEKIRLIPKPERFNNRYKKYSEMYIYRLKIIIKAKNYGFTLHEISNFLSEVSTSSIEDIDLSSTIMNKVQQIEKECERLNYKKNQLLKFEEEINDLQCPVLNRIINEKNT</sequence>
<keyword evidence="3" id="KW-0238">DNA-binding</keyword>
<evidence type="ECO:0000256" key="4">
    <source>
        <dbReference type="ARBA" id="ARBA00023163"/>
    </source>
</evidence>
<dbReference type="GeneID" id="44996970"/>
<dbReference type="AlphaFoldDB" id="Q97LU3"/>
<dbReference type="EMBL" id="AE001437">
    <property type="protein sequence ID" value="AAK78441.1"/>
    <property type="molecule type" value="Genomic_DNA"/>
</dbReference>
<organism evidence="6 7">
    <name type="scientific">Clostridium acetobutylicum (strain ATCC 824 / DSM 792 / JCM 1419 / IAM 19013 / LMG 5710 / NBRC 13948 / NRRL B-527 / VKM B-1787 / 2291 / W)</name>
    <dbReference type="NCBI Taxonomy" id="272562"/>
    <lineage>
        <taxon>Bacteria</taxon>
        <taxon>Bacillati</taxon>
        <taxon>Bacillota</taxon>
        <taxon>Clostridia</taxon>
        <taxon>Eubacteriales</taxon>
        <taxon>Clostridiaceae</taxon>
        <taxon>Clostridium</taxon>
    </lineage>
</organism>
<dbReference type="eggNOG" id="COG0789">
    <property type="taxonomic scope" value="Bacteria"/>
</dbReference>
<dbReference type="PIR" id="F96956">
    <property type="entry name" value="F96956"/>
</dbReference>
<evidence type="ECO:0000256" key="3">
    <source>
        <dbReference type="ARBA" id="ARBA00023125"/>
    </source>
</evidence>
<dbReference type="SMART" id="SM00422">
    <property type="entry name" value="HTH_MERR"/>
    <property type="match status" value="1"/>
</dbReference>
<dbReference type="SUPFAM" id="SSF46955">
    <property type="entry name" value="Putative DNA-binding domain"/>
    <property type="match status" value="1"/>
</dbReference>
<dbReference type="PROSITE" id="PS50937">
    <property type="entry name" value="HTH_MERR_2"/>
    <property type="match status" value="1"/>
</dbReference>
<feature type="domain" description="HTH merR-type" evidence="5">
    <location>
        <begin position="3"/>
        <end position="72"/>
    </location>
</feature>
<dbReference type="RefSeq" id="WP_010963783.1">
    <property type="nucleotide sequence ID" value="NC_003030.1"/>
</dbReference>
<protein>
    <submittedName>
        <fullName evidence="6">Mercuric resistance operon regulatory protein, MerR family</fullName>
    </submittedName>
</protein>
<dbReference type="KEGG" id="cac:CA_C0461"/>
<dbReference type="GO" id="GO:0003700">
    <property type="term" value="F:DNA-binding transcription factor activity"/>
    <property type="evidence" value="ECO:0007669"/>
    <property type="project" value="InterPro"/>
</dbReference>
<keyword evidence="2" id="KW-0805">Transcription regulation</keyword>
<dbReference type="CDD" id="cd04770">
    <property type="entry name" value="HTH_HMRTR"/>
    <property type="match status" value="1"/>
</dbReference>
<proteinExistence type="predicted"/>
<evidence type="ECO:0000259" key="5">
    <source>
        <dbReference type="PROSITE" id="PS50937"/>
    </source>
</evidence>
<dbReference type="InterPro" id="IPR009061">
    <property type="entry name" value="DNA-bd_dom_put_sf"/>
</dbReference>
<keyword evidence="7" id="KW-1185">Reference proteome</keyword>
<evidence type="ECO:0000256" key="2">
    <source>
        <dbReference type="ARBA" id="ARBA00023015"/>
    </source>
</evidence>
<reference evidence="6 7" key="1">
    <citation type="journal article" date="2001" name="J. Bacteriol.">
        <title>Genome sequence and comparative analysis of the solvent-producing bacterium Clostridium acetobutylicum.</title>
        <authorList>
            <person name="Nolling J."/>
            <person name="Breton G."/>
            <person name="Omelchenko M.V."/>
            <person name="Makarova K.S."/>
            <person name="Zeng Q."/>
            <person name="Gibson R."/>
            <person name="Lee H.M."/>
            <person name="Dubois J."/>
            <person name="Qiu D."/>
            <person name="Hitti J."/>
            <person name="Wolf Y.I."/>
            <person name="Tatusov R.L."/>
            <person name="Sabathe F."/>
            <person name="Doucette-Stamm L."/>
            <person name="Soucaille P."/>
            <person name="Daly M.J."/>
            <person name="Bennett G.N."/>
            <person name="Koonin E.V."/>
            <person name="Smith D.R."/>
        </authorList>
    </citation>
    <scope>NUCLEOTIDE SEQUENCE [LARGE SCALE GENOMIC DNA]</scope>
    <source>
        <strain evidence="7">ATCC 824 / DSM 792 / JCM 1419 / LMG 5710 / VKM B-1787</strain>
    </source>
</reference>
<dbReference type="PANTHER" id="PTHR30204">
    <property type="entry name" value="REDOX-CYCLING DRUG-SENSING TRANSCRIPTIONAL ACTIVATOR SOXR"/>
    <property type="match status" value="1"/>
</dbReference>
<dbReference type="PRINTS" id="PR00040">
    <property type="entry name" value="HTHMERR"/>
</dbReference>
<evidence type="ECO:0000313" key="6">
    <source>
        <dbReference type="EMBL" id="AAK78441.1"/>
    </source>
</evidence>
<dbReference type="HOGENOM" id="CLU_060077_2_3_9"/>
<dbReference type="DNASU" id="1116644"/>
<dbReference type="InterPro" id="IPR000551">
    <property type="entry name" value="MerR-type_HTH_dom"/>
</dbReference>
<dbReference type="Pfam" id="PF13411">
    <property type="entry name" value="MerR_1"/>
    <property type="match status" value="1"/>
</dbReference>
<gene>
    <name evidence="6" type="ordered locus">CA_C0461</name>
</gene>
<dbReference type="PANTHER" id="PTHR30204:SF69">
    <property type="entry name" value="MERR-FAMILY TRANSCRIPTIONAL REGULATOR"/>
    <property type="match status" value="1"/>
</dbReference>
<accession>Q97LU3</accession>